<evidence type="ECO:0000256" key="6">
    <source>
        <dbReference type="ARBA" id="ARBA00022958"/>
    </source>
</evidence>
<comment type="caution">
    <text evidence="13">The sequence shown here is derived from an EMBL/GenBank/DDBJ whole genome shotgun (WGS) entry which is preliminary data.</text>
</comment>
<protein>
    <submittedName>
        <fullName evidence="13">Potassium channel protein</fullName>
    </submittedName>
</protein>
<dbReference type="GO" id="GO:0005267">
    <property type="term" value="F:potassium channel activity"/>
    <property type="evidence" value="ECO:0007669"/>
    <property type="project" value="UniProtKB-KW"/>
</dbReference>
<proteinExistence type="predicted"/>
<evidence type="ECO:0000256" key="7">
    <source>
        <dbReference type="ARBA" id="ARBA00022989"/>
    </source>
</evidence>
<evidence type="ECO:0000256" key="10">
    <source>
        <dbReference type="ARBA" id="ARBA00023303"/>
    </source>
</evidence>
<keyword evidence="10 13" id="KW-0407">Ion channel</keyword>
<dbReference type="InterPro" id="IPR013099">
    <property type="entry name" value="K_chnl_dom"/>
</dbReference>
<keyword evidence="4 11" id="KW-0812">Transmembrane</keyword>
<evidence type="ECO:0000256" key="8">
    <source>
        <dbReference type="ARBA" id="ARBA00023065"/>
    </source>
</evidence>
<name>A0A2A2TM72_9CYAN</name>
<evidence type="ECO:0000256" key="2">
    <source>
        <dbReference type="ARBA" id="ARBA00022448"/>
    </source>
</evidence>
<organism evidence="13 14">
    <name type="scientific">Brunnivagina elsteri CCALA 953</name>
    <dbReference type="NCBI Taxonomy" id="987040"/>
    <lineage>
        <taxon>Bacteria</taxon>
        <taxon>Bacillati</taxon>
        <taxon>Cyanobacteriota</taxon>
        <taxon>Cyanophyceae</taxon>
        <taxon>Nostocales</taxon>
        <taxon>Calotrichaceae</taxon>
        <taxon>Brunnivagina</taxon>
    </lineage>
</organism>
<sequence>MSDSNRASRQSIDQERREILQQIEEWLEIPMLVLSFVWTALLIIEFVWGLSSLLNAVSTTIWIAFIVNFTLQFLLAPQKLNYLKHNWLTAFALLLPAVRIFRVTRMIRVLGTAPGVQGVQLLRVLIRINRGMKTLSKSVSRRGFGYVVALTLLVVFTGAAGMYVFERNIPNSTLTNYGNALWWTAMVMTTMGSDYFPKTPFGRVLCFLLALYAFAVFGYVTASIATFVVGQEANDDEGEIASDKSIKALQAEIAALRKDIQARP</sequence>
<keyword evidence="5" id="KW-0631">Potassium channel</keyword>
<evidence type="ECO:0000313" key="13">
    <source>
        <dbReference type="EMBL" id="PAX59527.1"/>
    </source>
</evidence>
<reference evidence="13 14" key="1">
    <citation type="submission" date="2017-08" db="EMBL/GenBank/DDBJ databases">
        <title>Draft genome sequence of filamentous cyanobacterium Calothrix elsteri CCALA 953.</title>
        <authorList>
            <person name="Gagunashvili A.N."/>
            <person name="Elster J."/>
            <person name="Andresson O.S."/>
        </authorList>
    </citation>
    <scope>NUCLEOTIDE SEQUENCE [LARGE SCALE GENOMIC DNA]</scope>
    <source>
        <strain evidence="13 14">CCALA 953</strain>
    </source>
</reference>
<keyword evidence="3" id="KW-0633">Potassium transport</keyword>
<keyword evidence="8" id="KW-0406">Ion transport</keyword>
<dbReference type="RefSeq" id="WP_095720944.1">
    <property type="nucleotide sequence ID" value="NZ_NTFS01000048.1"/>
</dbReference>
<keyword evidence="14" id="KW-1185">Reference proteome</keyword>
<dbReference type="InterPro" id="IPR027359">
    <property type="entry name" value="Volt_channel_dom_sf"/>
</dbReference>
<feature type="transmembrane region" description="Helical" evidence="11">
    <location>
        <begin position="26"/>
        <end position="48"/>
    </location>
</feature>
<evidence type="ECO:0000256" key="9">
    <source>
        <dbReference type="ARBA" id="ARBA00023136"/>
    </source>
</evidence>
<evidence type="ECO:0000256" key="4">
    <source>
        <dbReference type="ARBA" id="ARBA00022692"/>
    </source>
</evidence>
<feature type="domain" description="Potassium channel" evidence="12">
    <location>
        <begin position="151"/>
        <end position="228"/>
    </location>
</feature>
<gene>
    <name evidence="13" type="ORF">CK510_06630</name>
</gene>
<dbReference type="PANTHER" id="PTHR10027:SF10">
    <property type="entry name" value="SLOWPOKE 2, ISOFORM D"/>
    <property type="match status" value="1"/>
</dbReference>
<keyword evidence="2" id="KW-0813">Transport</keyword>
<dbReference type="OrthoDB" id="9799090at2"/>
<dbReference type="GO" id="GO:0016020">
    <property type="term" value="C:membrane"/>
    <property type="evidence" value="ECO:0007669"/>
    <property type="project" value="UniProtKB-SubCell"/>
</dbReference>
<keyword evidence="9 11" id="KW-0472">Membrane</keyword>
<dbReference type="Gene3D" id="1.10.287.70">
    <property type="match status" value="1"/>
</dbReference>
<dbReference type="InterPro" id="IPR047871">
    <property type="entry name" value="K_chnl_Slo-like"/>
</dbReference>
<feature type="transmembrane region" description="Helical" evidence="11">
    <location>
        <begin position="180"/>
        <end position="197"/>
    </location>
</feature>
<evidence type="ECO:0000259" key="12">
    <source>
        <dbReference type="Pfam" id="PF07885"/>
    </source>
</evidence>
<dbReference type="EMBL" id="NTFS01000048">
    <property type="protein sequence ID" value="PAX59527.1"/>
    <property type="molecule type" value="Genomic_DNA"/>
</dbReference>
<dbReference type="AlphaFoldDB" id="A0A2A2TM72"/>
<dbReference type="Pfam" id="PF07885">
    <property type="entry name" value="Ion_trans_2"/>
    <property type="match status" value="1"/>
</dbReference>
<accession>A0A2A2TM72</accession>
<dbReference type="SUPFAM" id="SSF81324">
    <property type="entry name" value="Voltage-gated potassium channels"/>
    <property type="match status" value="1"/>
</dbReference>
<evidence type="ECO:0000256" key="3">
    <source>
        <dbReference type="ARBA" id="ARBA00022538"/>
    </source>
</evidence>
<dbReference type="Gene3D" id="1.20.120.350">
    <property type="entry name" value="Voltage-gated potassium channels. Chain C"/>
    <property type="match status" value="1"/>
</dbReference>
<dbReference type="PANTHER" id="PTHR10027">
    <property type="entry name" value="CALCIUM-ACTIVATED POTASSIUM CHANNEL ALPHA CHAIN"/>
    <property type="match status" value="1"/>
</dbReference>
<keyword evidence="6" id="KW-0630">Potassium</keyword>
<keyword evidence="7 11" id="KW-1133">Transmembrane helix</keyword>
<evidence type="ECO:0000256" key="5">
    <source>
        <dbReference type="ARBA" id="ARBA00022826"/>
    </source>
</evidence>
<feature type="transmembrane region" description="Helical" evidence="11">
    <location>
        <begin position="204"/>
        <end position="229"/>
    </location>
</feature>
<feature type="transmembrane region" description="Helical" evidence="11">
    <location>
        <begin position="54"/>
        <end position="75"/>
    </location>
</feature>
<evidence type="ECO:0000256" key="1">
    <source>
        <dbReference type="ARBA" id="ARBA00004141"/>
    </source>
</evidence>
<feature type="transmembrane region" description="Helical" evidence="11">
    <location>
        <begin position="146"/>
        <end position="165"/>
    </location>
</feature>
<evidence type="ECO:0000313" key="14">
    <source>
        <dbReference type="Proteomes" id="UP000218238"/>
    </source>
</evidence>
<comment type="subcellular location">
    <subcellularLocation>
        <location evidence="1">Membrane</location>
        <topology evidence="1">Multi-pass membrane protein</topology>
    </subcellularLocation>
</comment>
<dbReference type="Proteomes" id="UP000218238">
    <property type="component" value="Unassembled WGS sequence"/>
</dbReference>
<evidence type="ECO:0000256" key="11">
    <source>
        <dbReference type="SAM" id="Phobius"/>
    </source>
</evidence>
<dbReference type="Gene3D" id="1.20.5.110">
    <property type="match status" value="1"/>
</dbReference>